<proteinExistence type="predicted"/>
<dbReference type="Proteomes" id="UP001162060">
    <property type="component" value="Unassembled WGS sequence"/>
</dbReference>
<comment type="caution">
    <text evidence="1">The sequence shown here is derived from an EMBL/GenBank/DDBJ whole genome shotgun (WGS) entry which is preliminary data.</text>
</comment>
<reference evidence="1" key="1">
    <citation type="submission" date="2024-01" db="EMBL/GenBank/DDBJ databases">
        <authorList>
            <person name="Webb A."/>
        </authorList>
    </citation>
    <scope>NUCLEOTIDE SEQUENCE</scope>
    <source>
        <strain evidence="1">Pm1</strain>
    </source>
</reference>
<evidence type="ECO:0000313" key="1">
    <source>
        <dbReference type="EMBL" id="CAK7902509.1"/>
    </source>
</evidence>
<accession>A0AAV1T4E2</accession>
<protein>
    <submittedName>
        <fullName evidence="1">Uncharacterized protein</fullName>
    </submittedName>
</protein>
<dbReference type="EMBL" id="CAKLBY020000283">
    <property type="protein sequence ID" value="CAK7942911.1"/>
    <property type="molecule type" value="Genomic_DNA"/>
</dbReference>
<name>A0AAV1T4E2_9STRA</name>
<sequence>MEARLLSIQLKHVEQEEDVAVDKLVRAAWTEADATLLPLASENKRRGEECEVTAVRCGAATDTFGVILL</sequence>
<dbReference type="EMBL" id="CAKLBY020000025">
    <property type="protein sequence ID" value="CAK7902509.1"/>
    <property type="molecule type" value="Genomic_DNA"/>
</dbReference>
<gene>
    <name evidence="1" type="ORF">PM001_LOCUS2524</name>
    <name evidence="2" type="ORF">PM001_LOCUS28061</name>
</gene>
<dbReference type="AlphaFoldDB" id="A0AAV1T4E2"/>
<evidence type="ECO:0000313" key="2">
    <source>
        <dbReference type="EMBL" id="CAK7942911.1"/>
    </source>
</evidence>
<organism evidence="1 3">
    <name type="scientific">Peronospora matthiolae</name>
    <dbReference type="NCBI Taxonomy" id="2874970"/>
    <lineage>
        <taxon>Eukaryota</taxon>
        <taxon>Sar</taxon>
        <taxon>Stramenopiles</taxon>
        <taxon>Oomycota</taxon>
        <taxon>Peronosporomycetes</taxon>
        <taxon>Peronosporales</taxon>
        <taxon>Peronosporaceae</taxon>
        <taxon>Peronospora</taxon>
    </lineage>
</organism>
<evidence type="ECO:0000313" key="3">
    <source>
        <dbReference type="Proteomes" id="UP001162060"/>
    </source>
</evidence>